<accession>A0A1Z5IL65</accession>
<proteinExistence type="predicted"/>
<sequence length="69" mass="7925">MERYGRNVPSRSQMKHQREQLATSVDLAKMNSQVRFHELSTVLEVSDTVDVGTYPRLVKVTPIGDHEKK</sequence>
<comment type="caution">
    <text evidence="1">The sequence shown here is derived from an EMBL/GenBank/DDBJ whole genome shotgun (WGS) entry which is preliminary data.</text>
</comment>
<dbReference type="RefSeq" id="WP_089087496.1">
    <property type="nucleotide sequence ID" value="NZ_BCMH01000001.1"/>
</dbReference>
<name>A0A1Z5IL65_9LACO</name>
<dbReference type="Proteomes" id="UP000198430">
    <property type="component" value="Unassembled WGS sequence"/>
</dbReference>
<dbReference type="AlphaFoldDB" id="A0A1Z5IL65"/>
<evidence type="ECO:0000313" key="1">
    <source>
        <dbReference type="EMBL" id="GAX02504.1"/>
    </source>
</evidence>
<gene>
    <name evidence="1" type="ORF">IWT140_00101</name>
</gene>
<dbReference type="EMBL" id="BCMH01000001">
    <property type="protein sequence ID" value="GAX02504.1"/>
    <property type="molecule type" value="Genomic_DNA"/>
</dbReference>
<reference evidence="1 2" key="1">
    <citation type="submission" date="2015-11" db="EMBL/GenBank/DDBJ databases">
        <title>Draft genome sequences of new species of the genus Lactobacillus isolated from orchardgrass silage.</title>
        <authorList>
            <person name="Tohno M."/>
            <person name="Tanizawa Y."/>
            <person name="Arita M."/>
        </authorList>
    </citation>
    <scope>NUCLEOTIDE SEQUENCE [LARGE SCALE GENOMIC DNA]</scope>
    <source>
        <strain evidence="1 2">IWT140</strain>
    </source>
</reference>
<protein>
    <submittedName>
        <fullName evidence="1">Uncharacterized protein</fullName>
    </submittedName>
</protein>
<evidence type="ECO:0000313" key="2">
    <source>
        <dbReference type="Proteomes" id="UP000198430"/>
    </source>
</evidence>
<keyword evidence="2" id="KW-1185">Reference proteome</keyword>
<organism evidence="1 2">
    <name type="scientific">Secundilactobacillus pentosiphilus</name>
    <dbReference type="NCBI Taxonomy" id="1714682"/>
    <lineage>
        <taxon>Bacteria</taxon>
        <taxon>Bacillati</taxon>
        <taxon>Bacillota</taxon>
        <taxon>Bacilli</taxon>
        <taxon>Lactobacillales</taxon>
        <taxon>Lactobacillaceae</taxon>
        <taxon>Secundilactobacillus</taxon>
    </lineage>
</organism>